<protein>
    <recommendedName>
        <fullName evidence="11">Cation-transporting P-type ATPase N-terminal domain-containing protein</fullName>
    </recommendedName>
</protein>
<evidence type="ECO:0000313" key="13">
    <source>
        <dbReference type="Proteomes" id="UP000177371"/>
    </source>
</evidence>
<dbReference type="SFLD" id="SFLDG00002">
    <property type="entry name" value="C1.7:_P-type_atpase_like"/>
    <property type="match status" value="1"/>
</dbReference>
<sequence length="824" mass="91400">MNLGLETAEVQKRFRQFGRNAIEDNKIEWWHVLVRQFKSSFVYLLIAAAALSYVLGEKLDSIIIFIFVLLDALLGFYQEYRSEKAVELLKRYVVSRSKVKRDGKLEEVYSENLVPGDLIYLEAGDIIPADIKIVKDHDFNVDESVLSGESVSVKKDVLPINVNLEGIFEAKNLGFSGTKVSSGWAEALVISTGKNTEMGNIAKLSDETFRNSVFDQETSKLSSFILKLVVVTLAAVFVINIAVKGTSQITDLLIFSIALAVSVIPEALPVVSVFSLSKGALDLAKNKVVVKRLASIEDLGSIQILCTDKTGTLTENKLTVSHFYGQDNTRTLFYAGLASNLNTKHKEVNNSFDLAVLEKVTSEEKHVLEKIQKIDEIPFDPERKKNSVLVKLNEKDELILRGAPEEICKTCSLEVDEKLKILDWVKEKGLEGSRTLALASKTFEGVKNYSENDEKNDFTFIGVIAFEDPIKKSTFKAIEDAKNLGVQIKILTGDSKEIAVAVGYRTKLTNSPSKVILGSEIDLLDETELRKKCKEFNVFARLSPVQKFKVIKALQSSYLVGFLGEGINDAPALKVANVGIVVQGASDIARESSDVILLKKSLEVIIDGIREGRKVFANTKKYVKATLASNFGNFYAVAISTLFIDYLPMLPVQMLLLNLLSDFPMISIASDNVDDDELKSPPKFDIKEFAIISSLLGIISTVFDLLFFAIFSIKGPGILQTSWFLGSVLTELVFIFSVRTKVFFLKAKFPSKLLLLLCVPAALTALLLPFTVFGNNFFKFEIPKSGNLIIILCLVLVYFVVTEAVKIIYYKRLPSSKMQAQTSA</sequence>
<feature type="transmembrane region" description="Helical" evidence="10">
    <location>
        <begin position="40"/>
        <end position="56"/>
    </location>
</feature>
<keyword evidence="3 10" id="KW-0812">Transmembrane</keyword>
<dbReference type="GO" id="GO:0016887">
    <property type="term" value="F:ATP hydrolysis activity"/>
    <property type="evidence" value="ECO:0007669"/>
    <property type="project" value="InterPro"/>
</dbReference>
<dbReference type="FunFam" id="2.70.150.10:FF:000160">
    <property type="entry name" value="Sarcoplasmic/endoplasmic reticulum calcium ATPase 1"/>
    <property type="match status" value="1"/>
</dbReference>
<dbReference type="SUPFAM" id="SSF81653">
    <property type="entry name" value="Calcium ATPase, transduction domain A"/>
    <property type="match status" value="1"/>
</dbReference>
<keyword evidence="2" id="KW-0597">Phosphoprotein</keyword>
<organism evidence="12 13">
    <name type="scientific">candidate division WWE3 bacterium RBG_16_37_10</name>
    <dbReference type="NCBI Taxonomy" id="1802610"/>
    <lineage>
        <taxon>Bacteria</taxon>
        <taxon>Katanobacteria</taxon>
    </lineage>
</organism>
<keyword evidence="7" id="KW-1278">Translocase</keyword>
<dbReference type="NCBIfam" id="TIGR01494">
    <property type="entry name" value="ATPase_P-type"/>
    <property type="match status" value="2"/>
</dbReference>
<evidence type="ECO:0000256" key="1">
    <source>
        <dbReference type="ARBA" id="ARBA00004127"/>
    </source>
</evidence>
<dbReference type="InterPro" id="IPR044492">
    <property type="entry name" value="P_typ_ATPase_HD_dom"/>
</dbReference>
<proteinExistence type="predicted"/>
<dbReference type="Pfam" id="PF13246">
    <property type="entry name" value="Cation_ATPase"/>
    <property type="match status" value="1"/>
</dbReference>
<dbReference type="InterPro" id="IPR006068">
    <property type="entry name" value="ATPase_P-typ_cation-transptr_C"/>
</dbReference>
<dbReference type="PROSITE" id="PS00154">
    <property type="entry name" value="ATPASE_E1_E2"/>
    <property type="match status" value="1"/>
</dbReference>
<dbReference type="STRING" id="1802610.A2W32_00555"/>
<dbReference type="SFLD" id="SFLDF00027">
    <property type="entry name" value="p-type_atpase"/>
    <property type="match status" value="1"/>
</dbReference>
<dbReference type="InterPro" id="IPR018303">
    <property type="entry name" value="ATPase_P-typ_P_site"/>
</dbReference>
<dbReference type="InterPro" id="IPR059000">
    <property type="entry name" value="ATPase_P-type_domA"/>
</dbReference>
<keyword evidence="9 10" id="KW-0472">Membrane</keyword>
<dbReference type="Gene3D" id="3.40.50.1000">
    <property type="entry name" value="HAD superfamily/HAD-like"/>
    <property type="match status" value="1"/>
</dbReference>
<dbReference type="SUPFAM" id="SSF81665">
    <property type="entry name" value="Calcium ATPase, transmembrane domain M"/>
    <property type="match status" value="1"/>
</dbReference>
<dbReference type="Gene3D" id="3.40.1110.10">
    <property type="entry name" value="Calcium-transporting ATPase, cytoplasmic domain N"/>
    <property type="match status" value="1"/>
</dbReference>
<dbReference type="Gene3D" id="2.70.150.10">
    <property type="entry name" value="Calcium-transporting ATPase, cytoplasmic transduction domain A"/>
    <property type="match status" value="1"/>
</dbReference>
<feature type="transmembrane region" description="Helical" evidence="10">
    <location>
        <begin position="754"/>
        <end position="774"/>
    </location>
</feature>
<dbReference type="SUPFAM" id="SSF56784">
    <property type="entry name" value="HAD-like"/>
    <property type="match status" value="1"/>
</dbReference>
<evidence type="ECO:0000256" key="10">
    <source>
        <dbReference type="SAM" id="Phobius"/>
    </source>
</evidence>
<evidence type="ECO:0000256" key="9">
    <source>
        <dbReference type="ARBA" id="ARBA00023136"/>
    </source>
</evidence>
<dbReference type="InterPro" id="IPR004014">
    <property type="entry name" value="ATPase_P-typ_cation-transptr_N"/>
</dbReference>
<evidence type="ECO:0000259" key="11">
    <source>
        <dbReference type="SMART" id="SM00831"/>
    </source>
</evidence>
<name>A0A1F4V3P8_UNCKA</name>
<dbReference type="Pfam" id="PF00122">
    <property type="entry name" value="E1-E2_ATPase"/>
    <property type="match status" value="1"/>
</dbReference>
<evidence type="ECO:0000256" key="3">
    <source>
        <dbReference type="ARBA" id="ARBA00022692"/>
    </source>
</evidence>
<dbReference type="GO" id="GO:0016020">
    <property type="term" value="C:membrane"/>
    <property type="evidence" value="ECO:0007669"/>
    <property type="project" value="InterPro"/>
</dbReference>
<reference evidence="12 13" key="1">
    <citation type="journal article" date="2016" name="Nat. Commun.">
        <title>Thousands of microbial genomes shed light on interconnected biogeochemical processes in an aquifer system.</title>
        <authorList>
            <person name="Anantharaman K."/>
            <person name="Brown C.T."/>
            <person name="Hug L.A."/>
            <person name="Sharon I."/>
            <person name="Castelle C.J."/>
            <person name="Probst A.J."/>
            <person name="Thomas B.C."/>
            <person name="Singh A."/>
            <person name="Wilkins M.J."/>
            <person name="Karaoz U."/>
            <person name="Brodie E.L."/>
            <person name="Williams K.H."/>
            <person name="Hubbard S.S."/>
            <person name="Banfield J.F."/>
        </authorList>
    </citation>
    <scope>NUCLEOTIDE SEQUENCE [LARGE SCALE GENOMIC DNA]</scope>
</reference>
<evidence type="ECO:0000256" key="4">
    <source>
        <dbReference type="ARBA" id="ARBA00022741"/>
    </source>
</evidence>
<dbReference type="InterPro" id="IPR023299">
    <property type="entry name" value="ATPase_P-typ_cyto_dom_N"/>
</dbReference>
<dbReference type="Proteomes" id="UP000177371">
    <property type="component" value="Unassembled WGS sequence"/>
</dbReference>
<dbReference type="InterPro" id="IPR036412">
    <property type="entry name" value="HAD-like_sf"/>
</dbReference>
<dbReference type="PANTHER" id="PTHR42861">
    <property type="entry name" value="CALCIUM-TRANSPORTING ATPASE"/>
    <property type="match status" value="1"/>
</dbReference>
<feature type="transmembrane region" description="Helical" evidence="10">
    <location>
        <begin position="224"/>
        <end position="243"/>
    </location>
</feature>
<dbReference type="Pfam" id="PF00689">
    <property type="entry name" value="Cation_ATPase_C"/>
    <property type="match status" value="1"/>
</dbReference>
<feature type="domain" description="Cation-transporting P-type ATPase N-terminal" evidence="11">
    <location>
        <begin position="1"/>
        <end position="57"/>
    </location>
</feature>
<dbReference type="EMBL" id="MEUT01000029">
    <property type="protein sequence ID" value="OGC51123.1"/>
    <property type="molecule type" value="Genomic_DNA"/>
</dbReference>
<feature type="transmembrane region" description="Helical" evidence="10">
    <location>
        <begin position="689"/>
        <end position="711"/>
    </location>
</feature>
<dbReference type="InterPro" id="IPR008250">
    <property type="entry name" value="ATPase_P-typ_transduc_dom_A_sf"/>
</dbReference>
<evidence type="ECO:0000256" key="8">
    <source>
        <dbReference type="ARBA" id="ARBA00022989"/>
    </source>
</evidence>
<dbReference type="Gene3D" id="1.20.1110.10">
    <property type="entry name" value="Calcium-transporting ATPase, transmembrane domain"/>
    <property type="match status" value="1"/>
</dbReference>
<dbReference type="Pfam" id="PF00690">
    <property type="entry name" value="Cation_ATPase_N"/>
    <property type="match status" value="1"/>
</dbReference>
<dbReference type="InterPro" id="IPR023298">
    <property type="entry name" value="ATPase_P-typ_TM_dom_sf"/>
</dbReference>
<evidence type="ECO:0000256" key="2">
    <source>
        <dbReference type="ARBA" id="ARBA00022553"/>
    </source>
</evidence>
<keyword evidence="5" id="KW-0067">ATP-binding</keyword>
<accession>A0A1F4V3P8</accession>
<feature type="transmembrane region" description="Helical" evidence="10">
    <location>
        <begin position="255"/>
        <end position="277"/>
    </location>
</feature>
<dbReference type="InterPro" id="IPR023214">
    <property type="entry name" value="HAD_sf"/>
</dbReference>
<comment type="caution">
    <text evidence="12">The sequence shown here is derived from an EMBL/GenBank/DDBJ whole genome shotgun (WGS) entry which is preliminary data.</text>
</comment>
<comment type="subcellular location">
    <subcellularLocation>
        <location evidence="1">Endomembrane system</location>
        <topology evidence="1">Multi-pass membrane protein</topology>
    </subcellularLocation>
</comment>
<keyword evidence="8 10" id="KW-1133">Transmembrane helix</keyword>
<evidence type="ECO:0000256" key="7">
    <source>
        <dbReference type="ARBA" id="ARBA00022967"/>
    </source>
</evidence>
<evidence type="ECO:0000256" key="6">
    <source>
        <dbReference type="ARBA" id="ARBA00022842"/>
    </source>
</evidence>
<dbReference type="SFLD" id="SFLDS00003">
    <property type="entry name" value="Haloacid_Dehalogenase"/>
    <property type="match status" value="1"/>
</dbReference>
<dbReference type="InterPro" id="IPR001757">
    <property type="entry name" value="P_typ_ATPase"/>
</dbReference>
<dbReference type="PRINTS" id="PR00120">
    <property type="entry name" value="HATPASE"/>
</dbReference>
<evidence type="ECO:0000313" key="12">
    <source>
        <dbReference type="EMBL" id="OGC51123.1"/>
    </source>
</evidence>
<gene>
    <name evidence="12" type="ORF">A2W32_00555</name>
</gene>
<dbReference type="GO" id="GO:0005524">
    <property type="term" value="F:ATP binding"/>
    <property type="evidence" value="ECO:0007669"/>
    <property type="project" value="UniProtKB-KW"/>
</dbReference>
<dbReference type="GO" id="GO:0012505">
    <property type="term" value="C:endomembrane system"/>
    <property type="evidence" value="ECO:0007669"/>
    <property type="project" value="UniProtKB-SubCell"/>
</dbReference>
<keyword evidence="4" id="KW-0547">Nucleotide-binding</keyword>
<feature type="transmembrane region" description="Helical" evidence="10">
    <location>
        <begin position="723"/>
        <end position="742"/>
    </location>
</feature>
<dbReference type="SMART" id="SM00831">
    <property type="entry name" value="Cation_ATPase_N"/>
    <property type="match status" value="1"/>
</dbReference>
<dbReference type="PRINTS" id="PR00119">
    <property type="entry name" value="CATATPASE"/>
</dbReference>
<feature type="transmembrane region" description="Helical" evidence="10">
    <location>
        <begin position="786"/>
        <end position="809"/>
    </location>
</feature>
<feature type="transmembrane region" description="Helical" evidence="10">
    <location>
        <begin position="62"/>
        <end position="80"/>
    </location>
</feature>
<dbReference type="AlphaFoldDB" id="A0A1F4V3P8"/>
<keyword evidence="6" id="KW-0460">Magnesium</keyword>
<evidence type="ECO:0000256" key="5">
    <source>
        <dbReference type="ARBA" id="ARBA00022840"/>
    </source>
</evidence>